<sequence length="51" mass="5741">MLDLDVYRHVDNFECHIHPGLIRGFSPGMQRKSVKGRRGVTRMGGNASIMV</sequence>
<reference evidence="2" key="1">
    <citation type="submission" date="2011-04" db="EMBL/GenBank/DDBJ databases">
        <title>Evolution of plant cell wall degrading machinery underlies the functional diversity of forest fungi.</title>
        <authorList>
            <consortium name="US DOE Joint Genome Institute (JGI-PGF)"/>
            <person name="Eastwood D.C."/>
            <person name="Floudas D."/>
            <person name="Binder M."/>
            <person name="Majcherczyk A."/>
            <person name="Schneider P."/>
            <person name="Aerts A."/>
            <person name="Asiegbu F.O."/>
            <person name="Baker S.E."/>
            <person name="Barry K."/>
            <person name="Bendiksby M."/>
            <person name="Blumentritt M."/>
            <person name="Coutinho P.M."/>
            <person name="Cullen D."/>
            <person name="Cullen D."/>
            <person name="Gathman A."/>
            <person name="Goodell B."/>
            <person name="Henrissat B."/>
            <person name="Ihrmark K."/>
            <person name="Kauserud H."/>
            <person name="Kohler A."/>
            <person name="LaButti K."/>
            <person name="Lapidus A."/>
            <person name="Lavin J.L."/>
            <person name="Lee Y.-H."/>
            <person name="Lindquist E."/>
            <person name="Lilly W."/>
            <person name="Lucas S."/>
            <person name="Morin E."/>
            <person name="Murat C."/>
            <person name="Oguiza J.A."/>
            <person name="Park J."/>
            <person name="Pisabarro A.G."/>
            <person name="Riley R."/>
            <person name="Rosling A."/>
            <person name="Salamov A."/>
            <person name="Schmidt O."/>
            <person name="Schmutz J."/>
            <person name="Skrede I."/>
            <person name="Stenlid J."/>
            <person name="Wiebenga A."/>
            <person name="Xie X."/>
            <person name="Kues U."/>
            <person name="Hibbett D.S."/>
            <person name="Hoffmeister D."/>
            <person name="Hogberg N."/>
            <person name="Martin F."/>
            <person name="Grigoriev I.V."/>
            <person name="Watkinson S.C."/>
        </authorList>
    </citation>
    <scope>NUCLEOTIDE SEQUENCE</scope>
    <source>
        <strain evidence="2">S7.9</strain>
    </source>
</reference>
<dbReference type="RefSeq" id="XP_007318867.1">
    <property type="nucleotide sequence ID" value="XM_007318805.1"/>
</dbReference>
<name>F8NVL0_SERL9</name>
<dbReference type="GeneID" id="18819466"/>
<dbReference type="KEGG" id="sla:SERLADRAFT_468757"/>
<dbReference type="Proteomes" id="UP000008064">
    <property type="component" value="Unassembled WGS sequence"/>
</dbReference>
<dbReference type="HOGENOM" id="CLU_3107860_0_0_1"/>
<dbReference type="AlphaFoldDB" id="F8NVL0"/>
<evidence type="ECO:0000256" key="1">
    <source>
        <dbReference type="SAM" id="MobiDB-lite"/>
    </source>
</evidence>
<organism>
    <name type="scientific">Serpula lacrymans var. lacrymans (strain S7.9)</name>
    <name type="common">Dry rot fungus</name>
    <dbReference type="NCBI Taxonomy" id="578457"/>
    <lineage>
        <taxon>Eukaryota</taxon>
        <taxon>Fungi</taxon>
        <taxon>Dikarya</taxon>
        <taxon>Basidiomycota</taxon>
        <taxon>Agaricomycotina</taxon>
        <taxon>Agaricomycetes</taxon>
        <taxon>Agaricomycetidae</taxon>
        <taxon>Boletales</taxon>
        <taxon>Coniophorineae</taxon>
        <taxon>Serpulaceae</taxon>
        <taxon>Serpula</taxon>
    </lineage>
</organism>
<feature type="region of interest" description="Disordered" evidence="1">
    <location>
        <begin position="28"/>
        <end position="51"/>
    </location>
</feature>
<evidence type="ECO:0000313" key="2">
    <source>
        <dbReference type="EMBL" id="EGO24848.1"/>
    </source>
</evidence>
<protein>
    <submittedName>
        <fullName evidence="2">Uncharacterized protein</fullName>
    </submittedName>
</protein>
<accession>F8NVL0</accession>
<gene>
    <name evidence="2" type="ORF">SERLADRAFT_468757</name>
</gene>
<proteinExistence type="predicted"/>
<dbReference type="EMBL" id="GL945434">
    <property type="protein sequence ID" value="EGO24848.1"/>
    <property type="molecule type" value="Genomic_DNA"/>
</dbReference>